<organism evidence="3 4">
    <name type="scientific">Chlamydomonas reinhardtii</name>
    <name type="common">Chlamydomonas smithii</name>
    <dbReference type="NCBI Taxonomy" id="3055"/>
    <lineage>
        <taxon>Eukaryota</taxon>
        <taxon>Viridiplantae</taxon>
        <taxon>Chlorophyta</taxon>
        <taxon>core chlorophytes</taxon>
        <taxon>Chlorophyceae</taxon>
        <taxon>CS clade</taxon>
        <taxon>Chlamydomonadales</taxon>
        <taxon>Chlamydomonadaceae</taxon>
        <taxon>Chlamydomonas</taxon>
    </lineage>
</organism>
<feature type="region of interest" description="Disordered" evidence="1">
    <location>
        <begin position="583"/>
        <end position="641"/>
    </location>
</feature>
<sequence length="641" mass="67024">MLLVLVGLPGAGKTYLARRLVARGNWRHVSQDELGSRRACEEECVRALRQGWNVVVDRCNFDEQQRSHWVQLARSCRSGPAMQLVAVQLLLPLDLCRERARGRTEHPTLGPHNCDEVISRFAADFVHVRPGEGFQRVITVHSSTEAEVQIEALAAEADAAVMAGDPAAGRRPALNSVAGAAAYSGAGGGGGGEYSYGGGGGGSGGGWQGGDLRSGWHGQPAPQQWSQGHGVYDPRSGYGRRGGYGGRGSYGECGTYGGRGGLWGDRGGYAGYGGHSGQGSHTAAAFASVQSSQHGSGHSSKSNGRSNDLHSSGQESSRNANGHANGRGSDGRGGGSRGRQGGRGRGDARSGSHKAIEAELRAQFANPSSTVPYDTPAHPGITPDPRPVLLFDLNGTLTSHTSVRRASGTTRLRPGAGELLRRLQPHFRLGIYTSSTPRTVNTALQLLEADAAAAATGGLAAAGGGGASAAVPQVFERALILHREHTEPVPNAHVAGGGDPWDTLKPLARYFGRLHRLALVDDDAYKALPGESSNMLLLPCWRHEDPGCRVLQRLGDLLLQLVAGLPADADVRPHMAAISEQLRQEAAEGGAQQQGAEGEEEEEESGEEESGEEEDAFPPGPEYGAGQAVGEGAQQLKGGGR</sequence>
<protein>
    <recommendedName>
        <fullName evidence="2">FCP1 homology domain-containing protein</fullName>
    </recommendedName>
</protein>
<evidence type="ECO:0000313" key="3">
    <source>
        <dbReference type="EMBL" id="PNW86266.1"/>
    </source>
</evidence>
<dbReference type="SUPFAM" id="SSF52540">
    <property type="entry name" value="P-loop containing nucleoside triphosphate hydrolases"/>
    <property type="match status" value="1"/>
</dbReference>
<dbReference type="Gene3D" id="3.40.50.1000">
    <property type="entry name" value="HAD superfamily/HAD-like"/>
    <property type="match status" value="1"/>
</dbReference>
<dbReference type="AlphaFoldDB" id="A0A2K3E0F4"/>
<dbReference type="SMART" id="SM00577">
    <property type="entry name" value="CPDc"/>
    <property type="match status" value="1"/>
</dbReference>
<dbReference type="Gene3D" id="3.40.50.300">
    <property type="entry name" value="P-loop containing nucleotide triphosphate hydrolases"/>
    <property type="match status" value="1"/>
</dbReference>
<keyword evidence="4" id="KW-1185">Reference proteome</keyword>
<feature type="region of interest" description="Disordered" evidence="1">
    <location>
        <begin position="286"/>
        <end position="353"/>
    </location>
</feature>
<dbReference type="PROSITE" id="PS50969">
    <property type="entry name" value="FCP1"/>
    <property type="match status" value="1"/>
</dbReference>
<feature type="compositionally biased region" description="Polar residues" evidence="1">
    <location>
        <begin position="309"/>
        <end position="322"/>
    </location>
</feature>
<dbReference type="GO" id="GO:0046404">
    <property type="term" value="F:ATP-dependent polydeoxyribonucleotide 5'-hydroxyl-kinase activity"/>
    <property type="evidence" value="ECO:0000318"/>
    <property type="project" value="GO_Central"/>
</dbReference>
<dbReference type="Pfam" id="PF13671">
    <property type="entry name" value="AAA_33"/>
    <property type="match status" value="1"/>
</dbReference>
<dbReference type="ExpressionAtlas" id="A0A2K3E0F4">
    <property type="expression patterns" value="baseline"/>
</dbReference>
<dbReference type="OMA" id="DRQACEN"/>
<feature type="compositionally biased region" description="Low complexity" evidence="1">
    <location>
        <begin position="288"/>
        <end position="306"/>
    </location>
</feature>
<dbReference type="GO" id="GO:0006281">
    <property type="term" value="P:DNA repair"/>
    <property type="evidence" value="ECO:0000318"/>
    <property type="project" value="GO_Central"/>
</dbReference>
<feature type="compositionally biased region" description="Basic and acidic residues" evidence="1">
    <location>
        <begin position="344"/>
        <end position="353"/>
    </location>
</feature>
<gene>
    <name evidence="3" type="ORF">CHLRE_02g079150v5</name>
</gene>
<name>A0A2K3E0F4_CHLRE</name>
<dbReference type="OrthoDB" id="3512845at2759"/>
<feature type="region of interest" description="Disordered" evidence="1">
    <location>
        <begin position="216"/>
        <end position="236"/>
    </location>
</feature>
<feature type="compositionally biased region" description="Low complexity" evidence="1">
    <location>
        <begin position="587"/>
        <end position="596"/>
    </location>
</feature>
<evidence type="ECO:0000256" key="1">
    <source>
        <dbReference type="SAM" id="MobiDB-lite"/>
    </source>
</evidence>
<dbReference type="InterPro" id="IPR036412">
    <property type="entry name" value="HAD-like_sf"/>
</dbReference>
<feature type="compositionally biased region" description="Low complexity" evidence="1">
    <location>
        <begin position="624"/>
        <end position="635"/>
    </location>
</feature>
<evidence type="ECO:0000313" key="4">
    <source>
        <dbReference type="Proteomes" id="UP000006906"/>
    </source>
</evidence>
<accession>A0A2K3E0F4</accession>
<dbReference type="GO" id="GO:0046403">
    <property type="term" value="F:polynucleotide 3'-phosphatase activity"/>
    <property type="evidence" value="ECO:0000318"/>
    <property type="project" value="GO_Central"/>
</dbReference>
<dbReference type="KEGG" id="cre:CHLRE_02g079150v5"/>
<dbReference type="SUPFAM" id="SSF56784">
    <property type="entry name" value="HAD-like"/>
    <property type="match status" value="1"/>
</dbReference>
<dbReference type="InterPro" id="IPR004274">
    <property type="entry name" value="FCP1_dom"/>
</dbReference>
<dbReference type="InterPro" id="IPR027417">
    <property type="entry name" value="P-loop_NTPase"/>
</dbReference>
<dbReference type="PANTHER" id="PTHR12083:SF9">
    <property type="entry name" value="BIFUNCTIONAL POLYNUCLEOTIDE PHOSPHATASE_KINASE"/>
    <property type="match status" value="1"/>
</dbReference>
<dbReference type="InterPro" id="IPR023214">
    <property type="entry name" value="HAD_sf"/>
</dbReference>
<dbReference type="RefSeq" id="XP_042926846.1">
    <property type="nucleotide sequence ID" value="XM_043059212.1"/>
</dbReference>
<dbReference type="Pfam" id="PF03031">
    <property type="entry name" value="NIF"/>
    <property type="match status" value="1"/>
</dbReference>
<reference evidence="3 4" key="1">
    <citation type="journal article" date="2007" name="Science">
        <title>The Chlamydomonas genome reveals the evolution of key animal and plant functions.</title>
        <authorList>
            <person name="Merchant S.S."/>
            <person name="Prochnik S.E."/>
            <person name="Vallon O."/>
            <person name="Harris E.H."/>
            <person name="Karpowicz S.J."/>
            <person name="Witman G.B."/>
            <person name="Terry A."/>
            <person name="Salamov A."/>
            <person name="Fritz-Laylin L.K."/>
            <person name="Marechal-Drouard L."/>
            <person name="Marshall W.F."/>
            <person name="Qu L.H."/>
            <person name="Nelson D.R."/>
            <person name="Sanderfoot A.A."/>
            <person name="Spalding M.H."/>
            <person name="Kapitonov V.V."/>
            <person name="Ren Q."/>
            <person name="Ferris P."/>
            <person name="Lindquist E."/>
            <person name="Shapiro H."/>
            <person name="Lucas S.M."/>
            <person name="Grimwood J."/>
            <person name="Schmutz J."/>
            <person name="Cardol P."/>
            <person name="Cerutti H."/>
            <person name="Chanfreau G."/>
            <person name="Chen C.L."/>
            <person name="Cognat V."/>
            <person name="Croft M.T."/>
            <person name="Dent R."/>
            <person name="Dutcher S."/>
            <person name="Fernandez E."/>
            <person name="Fukuzawa H."/>
            <person name="Gonzalez-Ballester D."/>
            <person name="Gonzalez-Halphen D."/>
            <person name="Hallmann A."/>
            <person name="Hanikenne M."/>
            <person name="Hippler M."/>
            <person name="Inwood W."/>
            <person name="Jabbari K."/>
            <person name="Kalanon M."/>
            <person name="Kuras R."/>
            <person name="Lefebvre P.A."/>
            <person name="Lemaire S.D."/>
            <person name="Lobanov A.V."/>
            <person name="Lohr M."/>
            <person name="Manuell A."/>
            <person name="Meier I."/>
            <person name="Mets L."/>
            <person name="Mittag M."/>
            <person name="Mittelmeier T."/>
            <person name="Moroney J.V."/>
            <person name="Moseley J."/>
            <person name="Napoli C."/>
            <person name="Nedelcu A.M."/>
            <person name="Niyogi K."/>
            <person name="Novoselov S.V."/>
            <person name="Paulsen I.T."/>
            <person name="Pazour G."/>
            <person name="Purton S."/>
            <person name="Ral J.P."/>
            <person name="Riano-Pachon D.M."/>
            <person name="Riekhof W."/>
            <person name="Rymarquis L."/>
            <person name="Schroda M."/>
            <person name="Stern D."/>
            <person name="Umen J."/>
            <person name="Willows R."/>
            <person name="Wilson N."/>
            <person name="Zimmer S.L."/>
            <person name="Allmer J."/>
            <person name="Balk J."/>
            <person name="Bisova K."/>
            <person name="Chen C.J."/>
            <person name="Elias M."/>
            <person name="Gendler K."/>
            <person name="Hauser C."/>
            <person name="Lamb M.R."/>
            <person name="Ledford H."/>
            <person name="Long J.C."/>
            <person name="Minagawa J."/>
            <person name="Page M.D."/>
            <person name="Pan J."/>
            <person name="Pootakham W."/>
            <person name="Roje S."/>
            <person name="Rose A."/>
            <person name="Stahlberg E."/>
            <person name="Terauchi A.M."/>
            <person name="Yang P."/>
            <person name="Ball S."/>
            <person name="Bowler C."/>
            <person name="Dieckmann C.L."/>
            <person name="Gladyshev V.N."/>
            <person name="Green P."/>
            <person name="Jorgensen R."/>
            <person name="Mayfield S."/>
            <person name="Mueller-Roeber B."/>
            <person name="Rajamani S."/>
            <person name="Sayre R.T."/>
            <person name="Brokstein P."/>
            <person name="Dubchak I."/>
            <person name="Goodstein D."/>
            <person name="Hornick L."/>
            <person name="Huang Y.W."/>
            <person name="Jhaveri J."/>
            <person name="Luo Y."/>
            <person name="Martinez D."/>
            <person name="Ngau W.C."/>
            <person name="Otillar B."/>
            <person name="Poliakov A."/>
            <person name="Porter A."/>
            <person name="Szajkowski L."/>
            <person name="Werner G."/>
            <person name="Zhou K."/>
            <person name="Grigoriev I.V."/>
            <person name="Rokhsar D.S."/>
            <person name="Grossman A.R."/>
        </authorList>
    </citation>
    <scope>NUCLEOTIDE SEQUENCE [LARGE SCALE GENOMIC DNA]</scope>
    <source>
        <strain evidence="4">CC-503</strain>
    </source>
</reference>
<feature type="domain" description="FCP1 homology" evidence="2">
    <location>
        <begin position="382"/>
        <end position="561"/>
    </location>
</feature>
<dbReference type="InParanoid" id="A0A2K3E0F4"/>
<feature type="compositionally biased region" description="Gly residues" evidence="1">
    <location>
        <begin position="331"/>
        <end position="343"/>
    </location>
</feature>
<evidence type="ECO:0000259" key="2">
    <source>
        <dbReference type="PROSITE" id="PS50969"/>
    </source>
</evidence>
<dbReference type="Gramene" id="PNW86266">
    <property type="protein sequence ID" value="PNW86266"/>
    <property type="gene ID" value="CHLRE_02g079150v5"/>
</dbReference>
<dbReference type="EMBL" id="CM008963">
    <property type="protein sequence ID" value="PNW86266.1"/>
    <property type="molecule type" value="Genomic_DNA"/>
</dbReference>
<dbReference type="STRING" id="3055.A0A2K3E0F4"/>
<dbReference type="GeneID" id="5727268"/>
<dbReference type="PANTHER" id="PTHR12083">
    <property type="entry name" value="BIFUNCTIONAL POLYNUCLEOTIDE PHOSPHATASE/KINASE"/>
    <property type="match status" value="1"/>
</dbReference>
<feature type="compositionally biased region" description="Acidic residues" evidence="1">
    <location>
        <begin position="597"/>
        <end position="616"/>
    </location>
</feature>
<proteinExistence type="predicted"/>
<dbReference type="Proteomes" id="UP000006906">
    <property type="component" value="Chromosome 2"/>
</dbReference>